<evidence type="ECO:0000313" key="6">
    <source>
        <dbReference type="EMBL" id="TWE01166.1"/>
    </source>
</evidence>
<accession>A0A561DCN2</accession>
<dbReference type="Gene3D" id="3.20.20.70">
    <property type="entry name" value="Aldolase class I"/>
    <property type="match status" value="1"/>
</dbReference>
<proteinExistence type="inferred from homology"/>
<dbReference type="InterPro" id="IPR000887">
    <property type="entry name" value="Aldlse_KDPG_KHG"/>
</dbReference>
<dbReference type="RefSeq" id="WP_144565819.1">
    <property type="nucleotide sequence ID" value="NZ_VIVN01000006.1"/>
</dbReference>
<dbReference type="GO" id="GO:0016829">
    <property type="term" value="F:lyase activity"/>
    <property type="evidence" value="ECO:0007669"/>
    <property type="project" value="UniProtKB-KW"/>
</dbReference>
<name>A0A561DCN2_9BACI</name>
<comment type="caution">
    <text evidence="6">The sequence shown here is derived from an EMBL/GenBank/DDBJ whole genome shotgun (WGS) entry which is preliminary data.</text>
</comment>
<dbReference type="PANTHER" id="PTHR30246">
    <property type="entry name" value="2-KETO-3-DEOXY-6-PHOSPHOGLUCONATE ALDOLASE"/>
    <property type="match status" value="1"/>
</dbReference>
<evidence type="ECO:0000256" key="1">
    <source>
        <dbReference type="ARBA" id="ARBA00004761"/>
    </source>
</evidence>
<keyword evidence="7" id="KW-1185">Reference proteome</keyword>
<dbReference type="Pfam" id="PF01081">
    <property type="entry name" value="Aldolase"/>
    <property type="match status" value="1"/>
</dbReference>
<dbReference type="AlphaFoldDB" id="A0A561DCN2"/>
<comment type="subunit">
    <text evidence="3">Homotrimer.</text>
</comment>
<evidence type="ECO:0000256" key="5">
    <source>
        <dbReference type="ARBA" id="ARBA00023277"/>
    </source>
</evidence>
<evidence type="ECO:0000256" key="4">
    <source>
        <dbReference type="ARBA" id="ARBA00023239"/>
    </source>
</evidence>
<organism evidence="6 7">
    <name type="scientific">Neobacillus bataviensis</name>
    <dbReference type="NCBI Taxonomy" id="220685"/>
    <lineage>
        <taxon>Bacteria</taxon>
        <taxon>Bacillati</taxon>
        <taxon>Bacillota</taxon>
        <taxon>Bacilli</taxon>
        <taxon>Bacillales</taxon>
        <taxon>Bacillaceae</taxon>
        <taxon>Neobacillus</taxon>
    </lineage>
</organism>
<protein>
    <submittedName>
        <fullName evidence="6">2-dehydro-3-deoxyphosphogluconate aldolase/(4S)-4-hydroxy-2-oxoglutarate aldolase</fullName>
    </submittedName>
</protein>
<evidence type="ECO:0000256" key="2">
    <source>
        <dbReference type="ARBA" id="ARBA00006906"/>
    </source>
</evidence>
<dbReference type="NCBIfam" id="NF005119">
    <property type="entry name" value="PRK06552.1"/>
    <property type="match status" value="1"/>
</dbReference>
<evidence type="ECO:0000256" key="3">
    <source>
        <dbReference type="ARBA" id="ARBA00011233"/>
    </source>
</evidence>
<comment type="similarity">
    <text evidence="2">Belongs to the KHG/KDPG aldolase family.</text>
</comment>
<dbReference type="PANTHER" id="PTHR30246:SF1">
    <property type="entry name" value="2-DEHYDRO-3-DEOXY-6-PHOSPHOGALACTONATE ALDOLASE-RELATED"/>
    <property type="match status" value="1"/>
</dbReference>
<sequence>MPRKLENLKKIYESGIVLIIRSESEEEALAVSEAAIKGGIKALEITMSVPNALNVIRILSDKYRSEGILIGAGTILDGETARAAILAGAELLVSPQLNPEMIKMANRYQAITISGAFTPRDVIETLEAGADIVKLFPAEVVGPKYVSAIMAPVPEAPIVPTGGVTPENVHEWLKAGCIGVGVGSYISKAARKDGDYQKVTTAAKEFVQAVANAQYSLV</sequence>
<keyword evidence="5" id="KW-0119">Carbohydrate metabolism</keyword>
<dbReference type="EMBL" id="VIVN01000006">
    <property type="protein sequence ID" value="TWE01166.1"/>
    <property type="molecule type" value="Genomic_DNA"/>
</dbReference>
<dbReference type="InterPro" id="IPR031338">
    <property type="entry name" value="KDPG/KHG_AS_2"/>
</dbReference>
<dbReference type="Proteomes" id="UP000319671">
    <property type="component" value="Unassembled WGS sequence"/>
</dbReference>
<keyword evidence="4" id="KW-0456">Lyase</keyword>
<dbReference type="CDD" id="cd00452">
    <property type="entry name" value="KDPG_aldolase"/>
    <property type="match status" value="1"/>
</dbReference>
<dbReference type="NCBIfam" id="TIGR01182">
    <property type="entry name" value="eda"/>
    <property type="match status" value="1"/>
</dbReference>
<evidence type="ECO:0000313" key="7">
    <source>
        <dbReference type="Proteomes" id="UP000319671"/>
    </source>
</evidence>
<dbReference type="InterPro" id="IPR013785">
    <property type="entry name" value="Aldolase_TIM"/>
</dbReference>
<dbReference type="SUPFAM" id="SSF51569">
    <property type="entry name" value="Aldolase"/>
    <property type="match status" value="1"/>
</dbReference>
<dbReference type="PROSITE" id="PS00160">
    <property type="entry name" value="ALDOLASE_KDPG_KHG_2"/>
    <property type="match status" value="1"/>
</dbReference>
<comment type="pathway">
    <text evidence="1">Carbohydrate acid metabolism.</text>
</comment>
<gene>
    <name evidence="6" type="ORF">FB550_106223</name>
</gene>
<reference evidence="6 7" key="1">
    <citation type="submission" date="2019-06" db="EMBL/GenBank/DDBJ databases">
        <title>Sorghum-associated microbial communities from plants grown in Nebraska, USA.</title>
        <authorList>
            <person name="Schachtman D."/>
        </authorList>
    </citation>
    <scope>NUCLEOTIDE SEQUENCE [LARGE SCALE GENOMIC DNA]</scope>
    <source>
        <strain evidence="6 7">2482</strain>
    </source>
</reference>